<sequence>MNRNQYKANLKRTKKRKPERNRLSAKCYYPDQVEITSFGTATEKEQLVLVDISTIRSQKLRMKKLYKAFPNDITRRWNNKRIEFSERMMNLLAYSFGQGRTNLRSCLGSYFKKKGFANLTIRKKNTGMLFVKNKCVEKEKKRQEKKKQKEMEKKLNNNKQKQEKGNGNGKEKEKEKEKDKDKGNGKEKEKEKEKGKGKGKEKGKEIETEKTIRNLKSIRQTDQKNLKIENSSFKIRRKTTQFSKSPRNSVHLNDYDVFAEIDQLGSKIGLNSLNDISFLLHSNKNIKIKKEGDNELKDEKNPNNMYINYQCDYNFSSDDLSLDYESDSNTDLSLPVQNKKRNPTTNLRDEKKASNRNVPQKMKNKNNFNCKRNENNSSNGYNNNSNSNSNTNSNCISENSSSDLEFESDSDQVLDSQSRSPTLKANEFISLIALNSNKKNDYPLDSFNQTKALTKKTLLDLSEYQLYDYGFGDELNSQMILKDIEDEFLSNSFVIDCSEC</sequence>
<proteinExistence type="predicted"/>
<evidence type="ECO:0000313" key="3">
    <source>
        <dbReference type="Proteomes" id="UP001150062"/>
    </source>
</evidence>
<feature type="compositionally biased region" description="Low complexity" evidence="1">
    <location>
        <begin position="365"/>
        <end position="403"/>
    </location>
</feature>
<keyword evidence="3" id="KW-1185">Reference proteome</keyword>
<protein>
    <submittedName>
        <fullName evidence="2">Uncharacterized protein</fullName>
    </submittedName>
</protein>
<organism evidence="2 3">
    <name type="scientific">Anaeramoeba flamelloides</name>
    <dbReference type="NCBI Taxonomy" id="1746091"/>
    <lineage>
        <taxon>Eukaryota</taxon>
        <taxon>Metamonada</taxon>
        <taxon>Anaeramoebidae</taxon>
        <taxon>Anaeramoeba</taxon>
    </lineage>
</organism>
<dbReference type="EMBL" id="JAOAOG010000195">
    <property type="protein sequence ID" value="KAJ6241250.1"/>
    <property type="molecule type" value="Genomic_DNA"/>
</dbReference>
<evidence type="ECO:0000256" key="1">
    <source>
        <dbReference type="SAM" id="MobiDB-lite"/>
    </source>
</evidence>
<feature type="compositionally biased region" description="Basic residues" evidence="1">
    <location>
        <begin position="9"/>
        <end position="19"/>
    </location>
</feature>
<dbReference type="Proteomes" id="UP001150062">
    <property type="component" value="Unassembled WGS sequence"/>
</dbReference>
<name>A0ABQ8Y9D0_9EUKA</name>
<feature type="region of interest" description="Disordered" evidence="1">
    <location>
        <begin position="137"/>
        <end position="208"/>
    </location>
</feature>
<gene>
    <name evidence="2" type="ORF">M0813_23442</name>
</gene>
<evidence type="ECO:0000313" key="2">
    <source>
        <dbReference type="EMBL" id="KAJ6241250.1"/>
    </source>
</evidence>
<accession>A0ABQ8Y9D0</accession>
<reference evidence="2" key="1">
    <citation type="submission" date="2022-08" db="EMBL/GenBank/DDBJ databases">
        <title>Novel sulfate-reducing endosymbionts in the free-living metamonad Anaeramoeba.</title>
        <authorList>
            <person name="Jerlstrom-Hultqvist J."/>
            <person name="Cepicka I."/>
            <person name="Gallot-Lavallee L."/>
            <person name="Salas-Leiva D."/>
            <person name="Curtis B.A."/>
            <person name="Zahonova K."/>
            <person name="Pipaliya S."/>
            <person name="Dacks J."/>
            <person name="Roger A.J."/>
        </authorList>
    </citation>
    <scope>NUCLEOTIDE SEQUENCE</scope>
    <source>
        <strain evidence="2">Schooner1</strain>
    </source>
</reference>
<feature type="region of interest" description="Disordered" evidence="1">
    <location>
        <begin position="326"/>
        <end position="419"/>
    </location>
</feature>
<comment type="caution">
    <text evidence="2">The sequence shown here is derived from an EMBL/GenBank/DDBJ whole genome shotgun (WGS) entry which is preliminary data.</text>
</comment>
<feature type="region of interest" description="Disordered" evidence="1">
    <location>
        <begin position="1"/>
        <end position="21"/>
    </location>
</feature>